<evidence type="ECO:0000313" key="2">
    <source>
        <dbReference type="Proteomes" id="UP000229438"/>
    </source>
</evidence>
<comment type="caution">
    <text evidence="1">The sequence shown here is derived from an EMBL/GenBank/DDBJ whole genome shotgun (WGS) entry which is preliminary data.</text>
</comment>
<sequence length="172" mass="18879">RGFQPVGFGETLEELNAGLSQAGVSWKLSVSEQGKQNKEQLEVERVERARIPGQALRVIGDIPPRGNLPGLFTDPARGIIKLERGKFLGSGVTIAAYEVFGTDDKEEAFTAVIRIPHERNPEDMKRYAAAELEVMHYYDGQAGAQAESLAVNPAGYGDYHPAYRRLEPDALP</sequence>
<accession>A0A2M8G7T7</accession>
<name>A0A2M8G7T7_UNCKA</name>
<dbReference type="Proteomes" id="UP000229438">
    <property type="component" value="Unassembled WGS sequence"/>
</dbReference>
<evidence type="ECO:0000313" key="1">
    <source>
        <dbReference type="EMBL" id="PJC68978.1"/>
    </source>
</evidence>
<dbReference type="EMBL" id="PFQS01000039">
    <property type="protein sequence ID" value="PJC68978.1"/>
    <property type="molecule type" value="Genomic_DNA"/>
</dbReference>
<feature type="non-terminal residue" evidence="1">
    <location>
        <position position="172"/>
    </location>
</feature>
<proteinExistence type="predicted"/>
<dbReference type="AlphaFoldDB" id="A0A2M8G7T7"/>
<protein>
    <submittedName>
        <fullName evidence="1">Uncharacterized protein</fullName>
    </submittedName>
</protein>
<feature type="non-terminal residue" evidence="1">
    <location>
        <position position="1"/>
    </location>
</feature>
<organism evidence="1 2">
    <name type="scientific">candidate division WWE3 bacterium CG_4_8_14_3_um_filter_42_11</name>
    <dbReference type="NCBI Taxonomy" id="1975076"/>
    <lineage>
        <taxon>Bacteria</taxon>
        <taxon>Katanobacteria</taxon>
    </lineage>
</organism>
<reference evidence="2" key="1">
    <citation type="submission" date="2017-09" db="EMBL/GenBank/DDBJ databases">
        <title>Depth-based differentiation of microbial function through sediment-hosted aquifers and enrichment of novel symbionts in the deep terrestrial subsurface.</title>
        <authorList>
            <person name="Probst A.J."/>
            <person name="Ladd B."/>
            <person name="Jarett J.K."/>
            <person name="Geller-Mcgrath D.E."/>
            <person name="Sieber C.M.K."/>
            <person name="Emerson J.B."/>
            <person name="Anantharaman K."/>
            <person name="Thomas B.C."/>
            <person name="Malmstrom R."/>
            <person name="Stieglmeier M."/>
            <person name="Klingl A."/>
            <person name="Woyke T."/>
            <person name="Ryan C.M."/>
            <person name="Banfield J.F."/>
        </authorList>
    </citation>
    <scope>NUCLEOTIDE SEQUENCE [LARGE SCALE GENOMIC DNA]</scope>
</reference>
<gene>
    <name evidence="1" type="ORF">CO015_02035</name>
</gene>